<reference evidence="1" key="2">
    <citation type="submission" date="2022-06" db="UniProtKB">
        <authorList>
            <consortium name="EnsemblMetazoa"/>
        </authorList>
    </citation>
    <scope>IDENTIFICATION</scope>
    <source>
        <strain evidence="1">PS312</strain>
    </source>
</reference>
<evidence type="ECO:0000313" key="1">
    <source>
        <dbReference type="EnsemblMetazoa" id="PPA01343.1"/>
    </source>
</evidence>
<protein>
    <submittedName>
        <fullName evidence="1">Uncharacterized protein</fullName>
    </submittedName>
</protein>
<dbReference type="Proteomes" id="UP000005239">
    <property type="component" value="Unassembled WGS sequence"/>
</dbReference>
<proteinExistence type="predicted"/>
<evidence type="ECO:0000313" key="2">
    <source>
        <dbReference type="Proteomes" id="UP000005239"/>
    </source>
</evidence>
<dbReference type="AlphaFoldDB" id="A0A2A6BXS1"/>
<dbReference type="EnsemblMetazoa" id="PPA01343.1">
    <property type="protein sequence ID" value="PPA01343.1"/>
    <property type="gene ID" value="WBGene00090897"/>
</dbReference>
<gene>
    <name evidence="1" type="primary">WBGene00090897</name>
</gene>
<reference evidence="2" key="1">
    <citation type="journal article" date="2008" name="Nat. Genet.">
        <title>The Pristionchus pacificus genome provides a unique perspective on nematode lifestyle and parasitism.</title>
        <authorList>
            <person name="Dieterich C."/>
            <person name="Clifton S.W."/>
            <person name="Schuster L.N."/>
            <person name="Chinwalla A."/>
            <person name="Delehaunty K."/>
            <person name="Dinkelacker I."/>
            <person name="Fulton L."/>
            <person name="Fulton R."/>
            <person name="Godfrey J."/>
            <person name="Minx P."/>
            <person name="Mitreva M."/>
            <person name="Roeseler W."/>
            <person name="Tian H."/>
            <person name="Witte H."/>
            <person name="Yang S.P."/>
            <person name="Wilson R.K."/>
            <person name="Sommer R.J."/>
        </authorList>
    </citation>
    <scope>NUCLEOTIDE SEQUENCE [LARGE SCALE GENOMIC DNA]</scope>
    <source>
        <strain evidence="2">PS312</strain>
    </source>
</reference>
<name>A0A2A6BXS1_PRIPA</name>
<organism evidence="1 2">
    <name type="scientific">Pristionchus pacificus</name>
    <name type="common">Parasitic nematode worm</name>
    <dbReference type="NCBI Taxonomy" id="54126"/>
    <lineage>
        <taxon>Eukaryota</taxon>
        <taxon>Metazoa</taxon>
        <taxon>Ecdysozoa</taxon>
        <taxon>Nematoda</taxon>
        <taxon>Chromadorea</taxon>
        <taxon>Rhabditida</taxon>
        <taxon>Rhabditina</taxon>
        <taxon>Diplogasteromorpha</taxon>
        <taxon>Diplogasteroidea</taxon>
        <taxon>Neodiplogasteridae</taxon>
        <taxon>Pristionchus</taxon>
    </lineage>
</organism>
<sequence length="183" mass="21365">MGATVTRLHIVLLDDIERDVPEERRLSNRRTQAHHRLIPPTHIINSRVSFSHSSTTTSAMRNGFMAWNELEIAAASVLEPDDRLLHHPWFQRARIRHLHRFDHYLASPQGSLNAKMFLKRGLSDREEKNLRRDLENEMTVGDRDIVRCIRDCNLFMNDDVKREEAATGCFRKGRTRRTKPSDS</sequence>
<accession>A0A2A6BXS1</accession>
<accession>A0A8R1YB25</accession>
<keyword evidence="2" id="KW-1185">Reference proteome</keyword>